<keyword evidence="1" id="KW-0472">Membrane</keyword>
<keyword evidence="1" id="KW-1133">Transmembrane helix</keyword>
<feature type="transmembrane region" description="Helical" evidence="1">
    <location>
        <begin position="7"/>
        <end position="26"/>
    </location>
</feature>
<dbReference type="EMBL" id="JBHTNH010000008">
    <property type="protein sequence ID" value="MFD1361222.1"/>
    <property type="molecule type" value="Genomic_DNA"/>
</dbReference>
<evidence type="ECO:0000256" key="1">
    <source>
        <dbReference type="SAM" id="Phobius"/>
    </source>
</evidence>
<dbReference type="Proteomes" id="UP001597178">
    <property type="component" value="Unassembled WGS sequence"/>
</dbReference>
<evidence type="ECO:0000313" key="3">
    <source>
        <dbReference type="Proteomes" id="UP001597178"/>
    </source>
</evidence>
<keyword evidence="3" id="KW-1185">Reference proteome</keyword>
<name>A0ABW3ZS84_9BACI</name>
<dbReference type="RefSeq" id="WP_382398590.1">
    <property type="nucleotide sequence ID" value="NZ_JBHTNH010000008.1"/>
</dbReference>
<sequence length="56" mass="6328">MNNDQKISLTVLIGVPILFLIITLITERWGFFLWRLSPSFTAGSTGFFHAKNDGDK</sequence>
<organism evidence="2 3">
    <name type="scientific">Lentibacillus salinarum</name>
    <dbReference type="NCBI Taxonomy" id="446820"/>
    <lineage>
        <taxon>Bacteria</taxon>
        <taxon>Bacillati</taxon>
        <taxon>Bacillota</taxon>
        <taxon>Bacilli</taxon>
        <taxon>Bacillales</taxon>
        <taxon>Bacillaceae</taxon>
        <taxon>Lentibacillus</taxon>
    </lineage>
</organism>
<comment type="caution">
    <text evidence="2">The sequence shown here is derived from an EMBL/GenBank/DDBJ whole genome shotgun (WGS) entry which is preliminary data.</text>
</comment>
<keyword evidence="1" id="KW-0812">Transmembrane</keyword>
<accession>A0ABW3ZS84</accession>
<protein>
    <submittedName>
        <fullName evidence="2">Uncharacterized protein</fullName>
    </submittedName>
</protein>
<proteinExistence type="predicted"/>
<gene>
    <name evidence="2" type="ORF">ACFQ4A_06005</name>
</gene>
<reference evidence="3" key="1">
    <citation type="journal article" date="2019" name="Int. J. Syst. Evol. Microbiol.">
        <title>The Global Catalogue of Microorganisms (GCM) 10K type strain sequencing project: providing services to taxonomists for standard genome sequencing and annotation.</title>
        <authorList>
            <consortium name="The Broad Institute Genomics Platform"/>
            <consortium name="The Broad Institute Genome Sequencing Center for Infectious Disease"/>
            <person name="Wu L."/>
            <person name="Ma J."/>
        </authorList>
    </citation>
    <scope>NUCLEOTIDE SEQUENCE [LARGE SCALE GENOMIC DNA]</scope>
    <source>
        <strain evidence="3">CCUG 54822</strain>
    </source>
</reference>
<evidence type="ECO:0000313" key="2">
    <source>
        <dbReference type="EMBL" id="MFD1361222.1"/>
    </source>
</evidence>